<evidence type="ECO:0000313" key="1">
    <source>
        <dbReference type="EMBL" id="OMJ21412.1"/>
    </source>
</evidence>
<organism evidence="1 2">
    <name type="scientific">Smittium culicis</name>
    <dbReference type="NCBI Taxonomy" id="133412"/>
    <lineage>
        <taxon>Eukaryota</taxon>
        <taxon>Fungi</taxon>
        <taxon>Fungi incertae sedis</taxon>
        <taxon>Zoopagomycota</taxon>
        <taxon>Kickxellomycotina</taxon>
        <taxon>Harpellomycetes</taxon>
        <taxon>Harpellales</taxon>
        <taxon>Legeriomycetaceae</taxon>
        <taxon>Smittium</taxon>
    </lineage>
</organism>
<reference evidence="2" key="1">
    <citation type="submission" date="2017-01" db="EMBL/GenBank/DDBJ databases">
        <authorList>
            <person name="Wang Y."/>
            <person name="White M."/>
            <person name="Kvist S."/>
            <person name="Moncalvo J.-M."/>
        </authorList>
    </citation>
    <scope>NUCLEOTIDE SEQUENCE [LARGE SCALE GENOMIC DNA]</scope>
    <source>
        <strain evidence="2">ID-206-W2</strain>
    </source>
</reference>
<dbReference type="OrthoDB" id="2124108at2759"/>
<sequence length="424" mass="48744">MDPSIVEDHGLLLFTSKQADHDDSAVTNYDLFDSNDKKKKTYVPLDEINYIPKIDSDKWYQKNSYPDFYSWAKSRHGPNEIKMTIERTYFGGKYKDSLALCNKYIEFLGLRTGAKARGLIIREILETGALSALKLKSKDFSLEYTRLHENLGNTDPGHFYFRGNIYREFNLYPESINNYISYLELRKNDSLVWSFIGRNLLNMLLNSEPLKICKDNKDSEINRPLLECAVANYILFLVLGCYLKSLSIISDCKSWAESEVAISRFNKQLQDIIHCISLAIKNSNLLNYVIVKPDLICTPTTLLNSSENIVKSEFVKLDIKTSSTNLIKNLFHIFDPSNCHHLVPLELLSHLEGIISSFSLILLSPDSNLDSFIANHYNWSPDTKATYTLKSIVSHLDLTHTNIKEKEKIKPIYPLWKEGQILLF</sequence>
<name>A0A1R1Y371_9FUNG</name>
<proteinExistence type="predicted"/>
<dbReference type="EMBL" id="LSSM01002524">
    <property type="protein sequence ID" value="OMJ21412.1"/>
    <property type="molecule type" value="Genomic_DNA"/>
</dbReference>
<dbReference type="Proteomes" id="UP000187429">
    <property type="component" value="Unassembled WGS sequence"/>
</dbReference>
<keyword evidence="2" id="KW-1185">Reference proteome</keyword>
<dbReference type="AlphaFoldDB" id="A0A1R1Y371"/>
<accession>A0A1R1Y371</accession>
<comment type="caution">
    <text evidence="1">The sequence shown here is derived from an EMBL/GenBank/DDBJ whole genome shotgun (WGS) entry which is preliminary data.</text>
</comment>
<protein>
    <submittedName>
        <fullName evidence="1">Uncharacterized protein</fullName>
    </submittedName>
</protein>
<gene>
    <name evidence="1" type="ORF">AYI69_g5822</name>
</gene>
<evidence type="ECO:0000313" key="2">
    <source>
        <dbReference type="Proteomes" id="UP000187429"/>
    </source>
</evidence>